<gene>
    <name evidence="3" type="ORF">AVDCRST_MAG61-2357</name>
</gene>
<feature type="compositionally biased region" description="Basic residues" evidence="1">
    <location>
        <begin position="472"/>
        <end position="482"/>
    </location>
</feature>
<accession>A0A6J4L455</accession>
<reference evidence="3" key="1">
    <citation type="submission" date="2020-02" db="EMBL/GenBank/DDBJ databases">
        <authorList>
            <person name="Meier V. D."/>
        </authorList>
    </citation>
    <scope>NUCLEOTIDE SEQUENCE</scope>
    <source>
        <strain evidence="3">AVDCRST_MAG61</strain>
    </source>
</reference>
<dbReference type="Pfam" id="PF00535">
    <property type="entry name" value="Glycos_transf_2"/>
    <property type="match status" value="1"/>
</dbReference>
<feature type="region of interest" description="Disordered" evidence="1">
    <location>
        <begin position="247"/>
        <end position="280"/>
    </location>
</feature>
<proteinExistence type="predicted"/>
<feature type="region of interest" description="Disordered" evidence="1">
    <location>
        <begin position="456"/>
        <end position="497"/>
    </location>
</feature>
<name>A0A6J4L455_9ACTN</name>
<dbReference type="InterPro" id="IPR050834">
    <property type="entry name" value="Glycosyltransf_2"/>
</dbReference>
<evidence type="ECO:0000259" key="2">
    <source>
        <dbReference type="Pfam" id="PF00535"/>
    </source>
</evidence>
<dbReference type="InterPro" id="IPR001173">
    <property type="entry name" value="Glyco_trans_2-like"/>
</dbReference>
<dbReference type="SUPFAM" id="SSF53448">
    <property type="entry name" value="Nucleotide-diphospho-sugar transferases"/>
    <property type="match status" value="1"/>
</dbReference>
<evidence type="ECO:0000256" key="1">
    <source>
        <dbReference type="SAM" id="MobiDB-lite"/>
    </source>
</evidence>
<dbReference type="AlphaFoldDB" id="A0A6J4L455"/>
<organism evidence="3">
    <name type="scientific">uncultured Friedmanniella sp</name>
    <dbReference type="NCBI Taxonomy" id="335381"/>
    <lineage>
        <taxon>Bacteria</taxon>
        <taxon>Bacillati</taxon>
        <taxon>Actinomycetota</taxon>
        <taxon>Actinomycetes</taxon>
        <taxon>Propionibacteriales</taxon>
        <taxon>Nocardioidaceae</taxon>
        <taxon>Friedmanniella</taxon>
        <taxon>environmental samples</taxon>
    </lineage>
</organism>
<dbReference type="PANTHER" id="PTHR43685">
    <property type="entry name" value="GLYCOSYLTRANSFERASE"/>
    <property type="match status" value="1"/>
</dbReference>
<dbReference type="Gene3D" id="3.90.550.10">
    <property type="entry name" value="Spore Coat Polysaccharide Biosynthesis Protein SpsA, Chain A"/>
    <property type="match status" value="1"/>
</dbReference>
<evidence type="ECO:0000313" key="3">
    <source>
        <dbReference type="EMBL" id="CAA9321793.1"/>
    </source>
</evidence>
<sequence length="523" mass="53598">MPQRITVVVSTRDPGSDLNSLVAGLDAQTVRADSFEVVVADGGSTDGTLARLQRLSRFRPNLTVLPDATLADAVSAAAGDQVLVLDQGCRLMPEALDRLAAQADGAEVVVGRRRRGRGGYAGPLAGGADEVAAASSPLEEAGDAVLLVRQELLAEALADGSDGWAARVLARATALATVPDYACGWTAGPDVPAPLTVAPAAVTWSGDVLGLKVPVTPGDDDAGAEYLVVLDRIDGVEIALPTTATALPSLRSEPLPAGEPGDPEDTAAPEGSAGPRPGPVTVQLGAQLACGPGTAPADGVYRVRVQRRGGNGGAADVPAEGAFPAVLAGRPVLAHGVAGQLRVDVGTTATSLLSSLPAEGTVTESARGSLLRLPLPDLHVDGAARIAGTLAVGGMALPAEVLAEQTAHGWGGELRCYLSGLEGRRPIGTRFGGGRGKPVPSGLDLVMSHLGSFTLEPTRAEPPATPPARPTAAKKKPKKKAPQRPPTRLQQLRRRVPPWLEPAVRPVAALPPARALYRRLIRR</sequence>
<dbReference type="InterPro" id="IPR029044">
    <property type="entry name" value="Nucleotide-diphossugar_trans"/>
</dbReference>
<feature type="domain" description="Glycosyltransferase 2-like" evidence="2">
    <location>
        <begin position="7"/>
        <end position="118"/>
    </location>
</feature>
<protein>
    <recommendedName>
        <fullName evidence="2">Glycosyltransferase 2-like domain-containing protein</fullName>
    </recommendedName>
</protein>
<dbReference type="PANTHER" id="PTHR43685:SF2">
    <property type="entry name" value="GLYCOSYLTRANSFERASE 2-LIKE DOMAIN-CONTAINING PROTEIN"/>
    <property type="match status" value="1"/>
</dbReference>
<dbReference type="EMBL" id="CADCTT010000300">
    <property type="protein sequence ID" value="CAA9321793.1"/>
    <property type="molecule type" value="Genomic_DNA"/>
</dbReference>